<protein>
    <submittedName>
        <fullName evidence="1">Uncharacterized protein</fullName>
    </submittedName>
</protein>
<accession>A0A450TXI1</accession>
<organism evidence="1">
    <name type="scientific">Candidatus Kentrum sp. FW</name>
    <dbReference type="NCBI Taxonomy" id="2126338"/>
    <lineage>
        <taxon>Bacteria</taxon>
        <taxon>Pseudomonadati</taxon>
        <taxon>Pseudomonadota</taxon>
        <taxon>Gammaproteobacteria</taxon>
        <taxon>Candidatus Kentrum</taxon>
    </lineage>
</organism>
<gene>
    <name evidence="1" type="ORF">BECKFW1821C_GA0114237_10578</name>
</gene>
<dbReference type="InterPro" id="IPR023614">
    <property type="entry name" value="Porin_dom_sf"/>
</dbReference>
<proteinExistence type="predicted"/>
<dbReference type="SUPFAM" id="SSF56935">
    <property type="entry name" value="Porins"/>
    <property type="match status" value="1"/>
</dbReference>
<dbReference type="AlphaFoldDB" id="A0A450TXI1"/>
<dbReference type="Gene3D" id="2.40.160.10">
    <property type="entry name" value="Porin"/>
    <property type="match status" value="1"/>
</dbReference>
<name>A0A450TXI1_9GAMM</name>
<reference evidence="1" key="1">
    <citation type="submission" date="2019-02" db="EMBL/GenBank/DDBJ databases">
        <authorList>
            <person name="Gruber-Vodicka R. H."/>
            <person name="Seah K. B. B."/>
        </authorList>
    </citation>
    <scope>NUCLEOTIDE SEQUENCE</scope>
    <source>
        <strain evidence="1">BECK_BZ131</strain>
    </source>
</reference>
<dbReference type="EMBL" id="CAADFE010000057">
    <property type="protein sequence ID" value="VFJ74052.1"/>
    <property type="molecule type" value="Genomic_DNA"/>
</dbReference>
<evidence type="ECO:0000313" key="1">
    <source>
        <dbReference type="EMBL" id="VFJ74052.1"/>
    </source>
</evidence>
<sequence>MYDAAFCQPGDGVRTETTGINFGTRVFSPGKAREYKNRYFVYFPLSFVNRSFYKVPFRFTNAKSCLAGLRRSFASPILLTGLFAIPPTLASDDVESLHQRFVSLRFDTTLRKEYNQRIVLRESRRLRRVEQKVLKADAKTWALDTFAQASTAQEHMNRGAFSHGNAFGLEISLTLDGQYAGFGNDPDAYELPGFALGGEADLGRKGFAVGHTELAMSANIDGKFYGRAALAMHDHDGETESELEEAFVQTLGLGHGFTIKAGRFFSSLGYLNEQHEHAWDFTDAPLIYRGLFGNRLRDDGLQVSYVAPTEIFLQVGAEVSSGGRFPAGGEHGRVGAWTAFANIGGDVGAEHSWLLGLSHWQAGDVEGRKGEGHGHGHDEEEVPSFTGKSGIDAVDFVYKWAPNGNPRNKNFKFQAEYFQRRESGTVTLEDSDPLEGTRYDGRQEGWYAQAVYRFLPQWRTGIRYDWLGSDNTGSDNHVLTHAGLNDEGHTPKRYSTMLEWLPGESSRIRLQYNRDESYEESDNQWFVQYTYTLGSHGAHRF</sequence>